<dbReference type="VEuPathDB" id="FungiDB:PHYBLDRAFT_168249"/>
<sequence length="102" mass="12133">MLMSSYVAIEVEWYGISIITWAKDKSIDKICEMFLHCETVDLVTERYTTPIFEAKYRISLREVIPFSCVAYPDRDMHPNVEMKPQKIGKTFLSILVHWKRDW</sequence>
<gene>
    <name evidence="1" type="ORF">PHYBLDRAFT_168249</name>
</gene>
<proteinExistence type="predicted"/>
<dbReference type="GeneID" id="28996733"/>
<accession>A0A162NFR9</accession>
<organism evidence="1 2">
    <name type="scientific">Phycomyces blakesleeanus (strain ATCC 8743b / DSM 1359 / FGSC 10004 / NBRC 33097 / NRRL 1555)</name>
    <dbReference type="NCBI Taxonomy" id="763407"/>
    <lineage>
        <taxon>Eukaryota</taxon>
        <taxon>Fungi</taxon>
        <taxon>Fungi incertae sedis</taxon>
        <taxon>Mucoromycota</taxon>
        <taxon>Mucoromycotina</taxon>
        <taxon>Mucoromycetes</taxon>
        <taxon>Mucorales</taxon>
        <taxon>Phycomycetaceae</taxon>
        <taxon>Phycomyces</taxon>
    </lineage>
</organism>
<reference evidence="2" key="1">
    <citation type="submission" date="2015-06" db="EMBL/GenBank/DDBJ databases">
        <title>Expansion of signal transduction pathways in fungi by whole-genome duplication.</title>
        <authorList>
            <consortium name="DOE Joint Genome Institute"/>
            <person name="Corrochano L.M."/>
            <person name="Kuo A."/>
            <person name="Marcet-Houben M."/>
            <person name="Polaino S."/>
            <person name="Salamov A."/>
            <person name="Villalobos J.M."/>
            <person name="Alvarez M.I."/>
            <person name="Avalos J."/>
            <person name="Benito E.P."/>
            <person name="Benoit I."/>
            <person name="Burger G."/>
            <person name="Camino L.P."/>
            <person name="Canovas D."/>
            <person name="Cerda-Olmedo E."/>
            <person name="Cheng J.-F."/>
            <person name="Dominguez A."/>
            <person name="Elias M."/>
            <person name="Eslava A.P."/>
            <person name="Glaser F."/>
            <person name="Grimwood J."/>
            <person name="Gutierrez G."/>
            <person name="Heitman J."/>
            <person name="Henrissat B."/>
            <person name="Iturriaga E.A."/>
            <person name="Lang B.F."/>
            <person name="Lavin J.L."/>
            <person name="Lee S."/>
            <person name="Li W."/>
            <person name="Lindquist E."/>
            <person name="Lopez-Garcia S."/>
            <person name="Luque E.M."/>
            <person name="Marcos A.T."/>
            <person name="Martin J."/>
            <person name="McCluskey K."/>
            <person name="Medina H.R."/>
            <person name="Miralles-Duran A."/>
            <person name="Miyazaki A."/>
            <person name="Munoz-Torres E."/>
            <person name="Oguiza J.A."/>
            <person name="Ohm R."/>
            <person name="Olmedo M."/>
            <person name="Orejas M."/>
            <person name="Ortiz-Castellanos L."/>
            <person name="Pisabarro A.G."/>
            <person name="Rodriguez-Romero J."/>
            <person name="Ruiz-Herrera J."/>
            <person name="Ruiz-Vazquez R."/>
            <person name="Sanz C."/>
            <person name="Schackwitz W."/>
            <person name="Schmutz J."/>
            <person name="Shahriari M."/>
            <person name="Shelest E."/>
            <person name="Silva-Franco F."/>
            <person name="Soanes D."/>
            <person name="Syed K."/>
            <person name="Tagua V.G."/>
            <person name="Talbot N.J."/>
            <person name="Thon M."/>
            <person name="De vries R.P."/>
            <person name="Wiebenga A."/>
            <person name="Yadav J.S."/>
            <person name="Braun E.L."/>
            <person name="Baker S."/>
            <person name="Garre V."/>
            <person name="Horwitz B."/>
            <person name="Torres-Martinez S."/>
            <person name="Idnurm A."/>
            <person name="Herrera-Estrella A."/>
            <person name="Gabaldon T."/>
            <person name="Grigoriev I.V."/>
        </authorList>
    </citation>
    <scope>NUCLEOTIDE SEQUENCE [LARGE SCALE GENOMIC DNA]</scope>
    <source>
        <strain evidence="2">NRRL 1555(-)</strain>
    </source>
</reference>
<dbReference type="InParanoid" id="A0A162NFR9"/>
<protein>
    <submittedName>
        <fullName evidence="1">Uncharacterized protein</fullName>
    </submittedName>
</protein>
<keyword evidence="2" id="KW-1185">Reference proteome</keyword>
<evidence type="ECO:0000313" key="2">
    <source>
        <dbReference type="Proteomes" id="UP000077315"/>
    </source>
</evidence>
<evidence type="ECO:0000313" key="1">
    <source>
        <dbReference type="EMBL" id="OAD73818.1"/>
    </source>
</evidence>
<dbReference type="Proteomes" id="UP000077315">
    <property type="component" value="Unassembled WGS sequence"/>
</dbReference>
<dbReference type="RefSeq" id="XP_018291858.1">
    <property type="nucleotide sequence ID" value="XM_018435827.1"/>
</dbReference>
<name>A0A162NFR9_PHYB8</name>
<dbReference type="EMBL" id="KV440980">
    <property type="protein sequence ID" value="OAD73818.1"/>
    <property type="molecule type" value="Genomic_DNA"/>
</dbReference>
<dbReference type="AlphaFoldDB" id="A0A162NFR9"/>